<organism evidence="3 4">
    <name type="scientific">Parapedobacter luteus</name>
    <dbReference type="NCBI Taxonomy" id="623280"/>
    <lineage>
        <taxon>Bacteria</taxon>
        <taxon>Pseudomonadati</taxon>
        <taxon>Bacteroidota</taxon>
        <taxon>Sphingobacteriia</taxon>
        <taxon>Sphingobacteriales</taxon>
        <taxon>Sphingobacteriaceae</taxon>
        <taxon>Parapedobacter</taxon>
    </lineage>
</organism>
<gene>
    <name evidence="3" type="ORF">SAMN05660226_03576</name>
</gene>
<dbReference type="PROSITE" id="PS51257">
    <property type="entry name" value="PROKAR_LIPOPROTEIN"/>
    <property type="match status" value="1"/>
</dbReference>
<name>A0A1T5EUP4_9SPHI</name>
<keyword evidence="4" id="KW-1185">Reference proteome</keyword>
<feature type="chain" id="PRO_5012007234" evidence="2">
    <location>
        <begin position="20"/>
        <end position="62"/>
    </location>
</feature>
<evidence type="ECO:0000256" key="1">
    <source>
        <dbReference type="SAM" id="MobiDB-lite"/>
    </source>
</evidence>
<feature type="region of interest" description="Disordered" evidence="1">
    <location>
        <begin position="41"/>
        <end position="62"/>
    </location>
</feature>
<proteinExistence type="predicted"/>
<dbReference type="Proteomes" id="UP000190541">
    <property type="component" value="Unassembled WGS sequence"/>
</dbReference>
<feature type="signal peptide" evidence="2">
    <location>
        <begin position="1"/>
        <end position="19"/>
    </location>
</feature>
<evidence type="ECO:0000256" key="2">
    <source>
        <dbReference type="SAM" id="SignalP"/>
    </source>
</evidence>
<dbReference type="RefSeq" id="WP_139378764.1">
    <property type="nucleotide sequence ID" value="NZ_FUYS01000011.1"/>
</dbReference>
<sequence length="62" mass="6357">MKTLRLLIACGLIASMASCGNSGQNQDTDGSDSLFIDSTANDSATWGDTTPTTDSLASPSFP</sequence>
<dbReference type="AlphaFoldDB" id="A0A1T5EUP4"/>
<evidence type="ECO:0000313" key="3">
    <source>
        <dbReference type="EMBL" id="SKB87692.1"/>
    </source>
</evidence>
<protein>
    <submittedName>
        <fullName evidence="3">Uncharacterized protein</fullName>
    </submittedName>
</protein>
<dbReference type="EMBL" id="FUYS01000011">
    <property type="protein sequence ID" value="SKB87692.1"/>
    <property type="molecule type" value="Genomic_DNA"/>
</dbReference>
<evidence type="ECO:0000313" key="4">
    <source>
        <dbReference type="Proteomes" id="UP000190541"/>
    </source>
</evidence>
<dbReference type="OrthoDB" id="9907918at2"/>
<reference evidence="3 4" key="1">
    <citation type="submission" date="2017-02" db="EMBL/GenBank/DDBJ databases">
        <authorList>
            <person name="Peterson S.W."/>
        </authorList>
    </citation>
    <scope>NUCLEOTIDE SEQUENCE [LARGE SCALE GENOMIC DNA]</scope>
    <source>
        <strain evidence="3 4">DSM 22899</strain>
    </source>
</reference>
<dbReference type="STRING" id="623280.SAMN05660226_03576"/>
<accession>A0A1T5EUP4</accession>
<keyword evidence="2" id="KW-0732">Signal</keyword>